<comment type="caution">
    <text evidence="9">The sequence shown here is derived from an EMBL/GenBank/DDBJ whole genome shotgun (WGS) entry which is preliminary data.</text>
</comment>
<dbReference type="AlphaFoldDB" id="A0AAV9NSQ6"/>
<accession>A0AAV9NSQ6</accession>
<keyword evidence="3" id="KW-0805">Transcription regulation</keyword>
<evidence type="ECO:0000256" key="6">
    <source>
        <dbReference type="ARBA" id="ARBA00023242"/>
    </source>
</evidence>
<name>A0AAV9NSQ6_9EURO</name>
<evidence type="ECO:0000256" key="4">
    <source>
        <dbReference type="ARBA" id="ARBA00023125"/>
    </source>
</evidence>
<feature type="region of interest" description="Disordered" evidence="7">
    <location>
        <begin position="24"/>
        <end position="50"/>
    </location>
</feature>
<reference evidence="9 10" key="1">
    <citation type="submission" date="2023-08" db="EMBL/GenBank/DDBJ databases">
        <title>Black Yeasts Isolated from many extreme environments.</title>
        <authorList>
            <person name="Coleine C."/>
            <person name="Stajich J.E."/>
            <person name="Selbmann L."/>
        </authorList>
    </citation>
    <scope>NUCLEOTIDE SEQUENCE [LARGE SCALE GENOMIC DNA]</scope>
    <source>
        <strain evidence="9 10">CCFEE 5792</strain>
    </source>
</reference>
<keyword evidence="4" id="KW-0238">DNA-binding</keyword>
<keyword evidence="2" id="KW-0862">Zinc</keyword>
<organism evidence="9 10">
    <name type="scientific">Exophiala bonariae</name>
    <dbReference type="NCBI Taxonomy" id="1690606"/>
    <lineage>
        <taxon>Eukaryota</taxon>
        <taxon>Fungi</taxon>
        <taxon>Dikarya</taxon>
        <taxon>Ascomycota</taxon>
        <taxon>Pezizomycotina</taxon>
        <taxon>Eurotiomycetes</taxon>
        <taxon>Chaetothyriomycetidae</taxon>
        <taxon>Chaetothyriales</taxon>
        <taxon>Herpotrichiellaceae</taxon>
        <taxon>Exophiala</taxon>
    </lineage>
</organism>
<dbReference type="GO" id="GO:0000981">
    <property type="term" value="F:DNA-binding transcription factor activity, RNA polymerase II-specific"/>
    <property type="evidence" value="ECO:0007669"/>
    <property type="project" value="InterPro"/>
</dbReference>
<dbReference type="RefSeq" id="XP_064712685.1">
    <property type="nucleotide sequence ID" value="XM_064844825.1"/>
</dbReference>
<sequence>MPPNTKPRRIRKVKCDEAKPHCTRCTSTGRKCDGYSPPPSRTPSPSSTALMERPDLFKSVAEKRSFSFFQSRASTQLAGQFHMLFWSNEVLQAAIHYPSVRHLVIALGSAYEWFENRAPRCANAADSSGGMQFAMQQSNHAIRYMGDVFSLQGADGQSIERICCILTASILFTYLASLQGNLLQAIQHVRSGLRVLQDFESMDHFSGPRSPSYPVPVLRLRTLLISIYGQVRTMINDESLLKWHHDPLISHLEPVSYFMSVDEAHGYVERLFHNLQAFLQATERFPPRTIEELTAFASRRKQLRSALTDSCEALDLLATRYQSGKSANESSGIIILRLYHILIDIRLEIDPLKPASRETAFDNLQDRLEKILTYCEHLVEENNTVYRTPSCTSGLGIVLPLHTVAARSRNPQRRRRALDLLLSIDRRECLWDSILTGRIATKTMEIEEHAHSAAMAHRLEDQAQELDHARVREVKIEFTEEKKVLLQYVTVGDWKVGRRGTQHVIEW</sequence>
<dbReference type="InterPro" id="IPR052360">
    <property type="entry name" value="Transcr_Regulatory_Proteins"/>
</dbReference>
<dbReference type="GO" id="GO:0003677">
    <property type="term" value="F:DNA binding"/>
    <property type="evidence" value="ECO:0007669"/>
    <property type="project" value="UniProtKB-KW"/>
</dbReference>
<evidence type="ECO:0000313" key="10">
    <source>
        <dbReference type="Proteomes" id="UP001358417"/>
    </source>
</evidence>
<dbReference type="Gene3D" id="4.10.240.10">
    <property type="entry name" value="Zn(2)-C6 fungal-type DNA-binding domain"/>
    <property type="match status" value="1"/>
</dbReference>
<dbReference type="PANTHER" id="PTHR36206:SF12">
    <property type="entry name" value="ASPERCRYPTIN BIOSYNTHESIS CLUSTER-SPECIFIC TRANSCRIPTION REGULATOR ATNN-RELATED"/>
    <property type="match status" value="1"/>
</dbReference>
<keyword evidence="5" id="KW-0804">Transcription</keyword>
<dbReference type="GeneID" id="89969421"/>
<keyword evidence="6" id="KW-0539">Nucleus</keyword>
<dbReference type="SUPFAM" id="SSF57701">
    <property type="entry name" value="Zn2/Cys6 DNA-binding domain"/>
    <property type="match status" value="1"/>
</dbReference>
<gene>
    <name evidence="9" type="ORF">LTR84_001199</name>
</gene>
<evidence type="ECO:0000256" key="3">
    <source>
        <dbReference type="ARBA" id="ARBA00023015"/>
    </source>
</evidence>
<dbReference type="GO" id="GO:0008270">
    <property type="term" value="F:zinc ion binding"/>
    <property type="evidence" value="ECO:0007669"/>
    <property type="project" value="InterPro"/>
</dbReference>
<keyword evidence="1" id="KW-0479">Metal-binding</keyword>
<dbReference type="EMBL" id="JAVRRD010000001">
    <property type="protein sequence ID" value="KAK5065361.1"/>
    <property type="molecule type" value="Genomic_DNA"/>
</dbReference>
<dbReference type="InterPro" id="IPR001138">
    <property type="entry name" value="Zn2Cys6_DnaBD"/>
</dbReference>
<evidence type="ECO:0000313" key="9">
    <source>
        <dbReference type="EMBL" id="KAK5065361.1"/>
    </source>
</evidence>
<evidence type="ECO:0000256" key="1">
    <source>
        <dbReference type="ARBA" id="ARBA00022723"/>
    </source>
</evidence>
<dbReference type="Proteomes" id="UP001358417">
    <property type="component" value="Unassembled WGS sequence"/>
</dbReference>
<evidence type="ECO:0000259" key="8">
    <source>
        <dbReference type="Pfam" id="PF00172"/>
    </source>
</evidence>
<evidence type="ECO:0000256" key="7">
    <source>
        <dbReference type="SAM" id="MobiDB-lite"/>
    </source>
</evidence>
<dbReference type="InterPro" id="IPR036864">
    <property type="entry name" value="Zn2-C6_fun-type_DNA-bd_sf"/>
</dbReference>
<evidence type="ECO:0000256" key="5">
    <source>
        <dbReference type="ARBA" id="ARBA00023163"/>
    </source>
</evidence>
<dbReference type="CDD" id="cd00067">
    <property type="entry name" value="GAL4"/>
    <property type="match status" value="1"/>
</dbReference>
<protein>
    <recommendedName>
        <fullName evidence="8">Zn(2)-C6 fungal-type domain-containing protein</fullName>
    </recommendedName>
</protein>
<keyword evidence="10" id="KW-1185">Reference proteome</keyword>
<feature type="domain" description="Zn(2)-C6 fungal-type" evidence="8">
    <location>
        <begin position="9"/>
        <end position="41"/>
    </location>
</feature>
<dbReference type="Pfam" id="PF00172">
    <property type="entry name" value="Zn_clus"/>
    <property type="match status" value="1"/>
</dbReference>
<evidence type="ECO:0000256" key="2">
    <source>
        <dbReference type="ARBA" id="ARBA00022833"/>
    </source>
</evidence>
<dbReference type="PANTHER" id="PTHR36206">
    <property type="entry name" value="ASPERCRYPTIN BIOSYNTHESIS CLUSTER-SPECIFIC TRANSCRIPTION REGULATOR ATNN-RELATED"/>
    <property type="match status" value="1"/>
</dbReference>
<proteinExistence type="predicted"/>